<keyword evidence="8 11" id="KW-0119">Carbohydrate metabolism</keyword>
<organism evidence="13 14">
    <name type="scientific">Aspergillus granulosus</name>
    <dbReference type="NCBI Taxonomy" id="176169"/>
    <lineage>
        <taxon>Eukaryota</taxon>
        <taxon>Fungi</taxon>
        <taxon>Dikarya</taxon>
        <taxon>Ascomycota</taxon>
        <taxon>Pezizomycotina</taxon>
        <taxon>Eurotiomycetes</taxon>
        <taxon>Eurotiomycetidae</taxon>
        <taxon>Eurotiales</taxon>
        <taxon>Aspergillaceae</taxon>
        <taxon>Aspergillus</taxon>
        <taxon>Aspergillus subgen. Nidulantes</taxon>
    </lineage>
</organism>
<keyword evidence="7" id="KW-0325">Glycoprotein</keyword>
<dbReference type="Pfam" id="PF07691">
    <property type="entry name" value="PA14"/>
    <property type="match status" value="1"/>
</dbReference>
<keyword evidence="10 11" id="KW-0624">Polysaccharide degradation</keyword>
<dbReference type="SUPFAM" id="SSF52279">
    <property type="entry name" value="Beta-D-glucan exohydrolase, C-terminal domain"/>
    <property type="match status" value="1"/>
</dbReference>
<dbReference type="InterPro" id="IPR036962">
    <property type="entry name" value="Glyco_hydro_3_N_sf"/>
</dbReference>
<dbReference type="Pfam" id="PF01915">
    <property type="entry name" value="Glyco_hydro_3_C"/>
    <property type="match status" value="1"/>
</dbReference>
<dbReference type="GO" id="GO:0016787">
    <property type="term" value="F:hydrolase activity"/>
    <property type="evidence" value="ECO:0007669"/>
    <property type="project" value="UniProtKB-KW"/>
</dbReference>
<dbReference type="Pfam" id="PF00933">
    <property type="entry name" value="Glyco_hydro_3"/>
    <property type="match status" value="1"/>
</dbReference>
<dbReference type="EC" id="3.2.1.21" evidence="4 11"/>
<dbReference type="InterPro" id="IPR037524">
    <property type="entry name" value="PA14/GLEYA"/>
</dbReference>
<reference evidence="13 14" key="1">
    <citation type="submission" date="2024-07" db="EMBL/GenBank/DDBJ databases">
        <title>Section-level genome sequencing and comparative genomics of Aspergillus sections Usti and Cavernicolus.</title>
        <authorList>
            <consortium name="Lawrence Berkeley National Laboratory"/>
            <person name="Nybo J.L."/>
            <person name="Vesth T.C."/>
            <person name="Theobald S."/>
            <person name="Frisvad J.C."/>
            <person name="Larsen T.O."/>
            <person name="Kjaerboelling I."/>
            <person name="Rothschild-Mancinelli K."/>
            <person name="Lyhne E.K."/>
            <person name="Kogle M.E."/>
            <person name="Barry K."/>
            <person name="Clum A."/>
            <person name="Na H."/>
            <person name="Ledsgaard L."/>
            <person name="Lin J."/>
            <person name="Lipzen A."/>
            <person name="Kuo A."/>
            <person name="Riley R."/>
            <person name="Mondo S."/>
            <person name="Labutti K."/>
            <person name="Haridas S."/>
            <person name="Pangalinan J."/>
            <person name="Salamov A.A."/>
            <person name="Simmons B.A."/>
            <person name="Magnuson J.K."/>
            <person name="Chen J."/>
            <person name="Drula E."/>
            <person name="Henrissat B."/>
            <person name="Wiebenga A."/>
            <person name="Lubbers R.J."/>
            <person name="Gomes A.C."/>
            <person name="Makela M.R."/>
            <person name="Stajich J."/>
            <person name="Grigoriev I.V."/>
            <person name="Mortensen U.H."/>
            <person name="De Vries R.P."/>
            <person name="Baker S.E."/>
            <person name="Andersen M.R."/>
        </authorList>
    </citation>
    <scope>NUCLEOTIDE SEQUENCE [LARGE SCALE GENOMIC DNA]</scope>
    <source>
        <strain evidence="13 14">CBS 588.65</strain>
    </source>
</reference>
<name>A0ABR4H462_9EURO</name>
<dbReference type="PANTHER" id="PTHR42715:SF3">
    <property type="entry name" value="BETA-GLUCOSIDASE B-RELATED"/>
    <property type="match status" value="1"/>
</dbReference>
<dbReference type="PROSITE" id="PS51820">
    <property type="entry name" value="PA14"/>
    <property type="match status" value="1"/>
</dbReference>
<comment type="caution">
    <text evidence="13">The sequence shown here is derived from an EMBL/GenBank/DDBJ whole genome shotgun (WGS) entry which is preliminary data.</text>
</comment>
<evidence type="ECO:0000313" key="13">
    <source>
        <dbReference type="EMBL" id="KAL2810241.1"/>
    </source>
</evidence>
<dbReference type="Gene3D" id="3.20.20.300">
    <property type="entry name" value="Glycoside hydrolase, family 3, N-terminal domain"/>
    <property type="match status" value="1"/>
</dbReference>
<dbReference type="SMART" id="SM01217">
    <property type="entry name" value="Fn3_like"/>
    <property type="match status" value="1"/>
</dbReference>
<dbReference type="InterPro" id="IPR013783">
    <property type="entry name" value="Ig-like_fold"/>
</dbReference>
<dbReference type="Gene3D" id="2.60.120.260">
    <property type="entry name" value="Galactose-binding domain-like"/>
    <property type="match status" value="1"/>
</dbReference>
<feature type="domain" description="PA14" evidence="12">
    <location>
        <begin position="447"/>
        <end position="601"/>
    </location>
</feature>
<evidence type="ECO:0000256" key="4">
    <source>
        <dbReference type="ARBA" id="ARBA00012744"/>
    </source>
</evidence>
<evidence type="ECO:0000256" key="8">
    <source>
        <dbReference type="ARBA" id="ARBA00023277"/>
    </source>
</evidence>
<protein>
    <recommendedName>
        <fullName evidence="4 11">beta-glucosidase</fullName>
        <ecNumber evidence="4 11">3.2.1.21</ecNumber>
    </recommendedName>
</protein>
<dbReference type="InterPro" id="IPR017853">
    <property type="entry name" value="GH"/>
</dbReference>
<comment type="pathway">
    <text evidence="2 11">Glycan metabolism; cellulose degradation.</text>
</comment>
<keyword evidence="6" id="KW-0136">Cellulose degradation</keyword>
<keyword evidence="14" id="KW-1185">Reference proteome</keyword>
<evidence type="ECO:0000313" key="14">
    <source>
        <dbReference type="Proteomes" id="UP001610334"/>
    </source>
</evidence>
<dbReference type="SMART" id="SM00758">
    <property type="entry name" value="PA14"/>
    <property type="match status" value="1"/>
</dbReference>
<dbReference type="Gene3D" id="3.40.50.1700">
    <property type="entry name" value="Glycoside hydrolase family 3 C-terminal domain"/>
    <property type="match status" value="1"/>
</dbReference>
<dbReference type="InterPro" id="IPR036881">
    <property type="entry name" value="Glyco_hydro_3_C_sf"/>
</dbReference>
<dbReference type="InterPro" id="IPR026891">
    <property type="entry name" value="Fn3-like"/>
</dbReference>
<dbReference type="InterPro" id="IPR011658">
    <property type="entry name" value="PA14_dom"/>
</dbReference>
<dbReference type="Pfam" id="PF14310">
    <property type="entry name" value="Fn3-like"/>
    <property type="match status" value="1"/>
</dbReference>
<evidence type="ECO:0000259" key="12">
    <source>
        <dbReference type="PROSITE" id="PS51820"/>
    </source>
</evidence>
<keyword evidence="9 11" id="KW-0326">Glycosidase</keyword>
<dbReference type="Proteomes" id="UP001610334">
    <property type="component" value="Unassembled WGS sequence"/>
</dbReference>
<evidence type="ECO:0000256" key="3">
    <source>
        <dbReference type="ARBA" id="ARBA00005336"/>
    </source>
</evidence>
<evidence type="ECO:0000256" key="7">
    <source>
        <dbReference type="ARBA" id="ARBA00023180"/>
    </source>
</evidence>
<evidence type="ECO:0000256" key="9">
    <source>
        <dbReference type="ARBA" id="ARBA00023295"/>
    </source>
</evidence>
<evidence type="ECO:0000256" key="2">
    <source>
        <dbReference type="ARBA" id="ARBA00004987"/>
    </source>
</evidence>
<dbReference type="PRINTS" id="PR00133">
    <property type="entry name" value="GLHYDRLASE3"/>
</dbReference>
<dbReference type="PANTHER" id="PTHR42715">
    <property type="entry name" value="BETA-GLUCOSIDASE"/>
    <property type="match status" value="1"/>
</dbReference>
<evidence type="ECO:0000256" key="6">
    <source>
        <dbReference type="ARBA" id="ARBA00023001"/>
    </source>
</evidence>
<dbReference type="Gene3D" id="2.60.40.10">
    <property type="entry name" value="Immunoglobulins"/>
    <property type="match status" value="1"/>
</dbReference>
<evidence type="ECO:0000256" key="5">
    <source>
        <dbReference type="ARBA" id="ARBA00022801"/>
    </source>
</evidence>
<comment type="similarity">
    <text evidence="3 11">Belongs to the glycosyl hydrolase 3 family.</text>
</comment>
<proteinExistence type="inferred from homology"/>
<dbReference type="EMBL" id="JBFXLT010000074">
    <property type="protein sequence ID" value="KAL2810241.1"/>
    <property type="molecule type" value="Genomic_DNA"/>
</dbReference>
<dbReference type="SUPFAM" id="SSF51445">
    <property type="entry name" value="(Trans)glycosidases"/>
    <property type="match status" value="1"/>
</dbReference>
<keyword evidence="5 11" id="KW-0378">Hydrolase</keyword>
<accession>A0ABR4H462</accession>
<dbReference type="InterPro" id="IPR001764">
    <property type="entry name" value="Glyco_hydro_3_N"/>
</dbReference>
<dbReference type="InterPro" id="IPR019800">
    <property type="entry name" value="Glyco_hydro_3_AS"/>
</dbReference>
<dbReference type="InterPro" id="IPR050288">
    <property type="entry name" value="Cellulose_deg_GH3"/>
</dbReference>
<dbReference type="InterPro" id="IPR002772">
    <property type="entry name" value="Glyco_hydro_3_C"/>
</dbReference>
<gene>
    <name evidence="13" type="ORF">BJX63DRAFT_423191</name>
</gene>
<evidence type="ECO:0000256" key="1">
    <source>
        <dbReference type="ARBA" id="ARBA00000448"/>
    </source>
</evidence>
<sequence>MSQVTMSTTDDAPWVPVAANPAKVESEICVNEISDSEASQIVESDDINHARNSYTDLLSQLSLEEKVALLSGSDFVHSNGVPRLNIPRLKIVDSINGVKGSELHHGTPTAVFPSSTLYGATWNNELMEELGASLAEQAKLKSAQVILGPTINIHRDPRGGRNFECFSEDPLLSGQLAAAIVRGIQSQGLAACPKHFACNESEFKRRAYNVAEDYNGRTVREIYLAAFQEMLRKSEPSALMVSYNKLNGLHTTESPFLNEILREEWKYNGCLISDWFATKSTTTSVNAGLDLEMPGPTVFRGQKLVEAVQQGLVDEKIVDESAARVLALIEASKNSQSSEPERSEIRPDTNTLALKIASEGIVLLKNKHDVLPLDMRRAPKIAVIGVPATEPVVSGGGSASAPPQYVQRPLDCLREAHPVQSLVQYVRGVNTNRIVPTVPLALSKSRSGKPGFDIDYFNSGCDVPVYTEQLQSPVVAMVRGLKPGMEETGFRFEIATTITPTTTGVHTLAARVTGAFSLFVDGKVVASLSTQREVSMEDFLFEPARLEHRASVPMAAGKPYLIRLVANARIPKQNDYEPTPHGAVLCYEEFVNERACISDAVRTASSSDVSIIFAGRNSEYESEGFDLASNSLPEGQVKLIKAVAAVSEKTVLVLNCGNPIDVSPFVDDVDAVLNAHFPGQEGGQAITDILTGRANPSGRLATTWPKKFDQDHVPSFAHFPATLTDEGYTIRYAEGIQVGYRHPDAERTAQWQFGFGLSYTTFDYSELALREETDSAITLSVRVKNTGIYPGHEVVEVFVSPSEAKVWRPVRELKGYSKVWLLPGEAKTVAIALEKKSVFGYWDEAIKRWNIEAGTYLFNVGPLSESWNVDQEMVWSGR</sequence>
<dbReference type="PROSITE" id="PS00775">
    <property type="entry name" value="GLYCOSYL_HYDROL_F3"/>
    <property type="match status" value="1"/>
</dbReference>
<comment type="catalytic activity">
    <reaction evidence="1 11">
        <text>Hydrolysis of terminal, non-reducing beta-D-glucosyl residues with release of beta-D-glucose.</text>
        <dbReference type="EC" id="3.2.1.21"/>
    </reaction>
</comment>
<evidence type="ECO:0000256" key="10">
    <source>
        <dbReference type="ARBA" id="ARBA00023326"/>
    </source>
</evidence>
<evidence type="ECO:0000256" key="11">
    <source>
        <dbReference type="RuleBase" id="RU361161"/>
    </source>
</evidence>